<dbReference type="PROSITE" id="PS50967">
    <property type="entry name" value="HRDC"/>
    <property type="match status" value="1"/>
</dbReference>
<sequence length="375" mass="42661">MILADVNFEMIVTEAQLAPLLRLLNEQAPMVLAIDTEFVRTRTYYAQLGLLQIYDGQQCYLLDPLELDMAPLWQALARHHWVLHAFGEDLEIIQRLSGQFGLSVFDTQIGAAFLGHGISLGYQRFIATELNIELDKGESRTDWLARPLRASQLEYAALDVIYLLPAYLKIKQQLEEQGRYQAALEESARLADLKKRVLNQDTAYQDIKNAWKLSPQQLAVLKTLSAWRVQQAMSRDLAINNVVHADTLWALARYQPSSMAQLQGLGLPAQELRIHGTRLLKLIKQAKQTKTADFPAPIKRIVDYPGYKKAIQELKKVVATVAEESGLPEDVLASKKMLNQYLSWCWKENRQAEELPLLLTGWRQPLFANRVDQVA</sequence>
<comment type="function">
    <text evidence="6">Exonuclease involved in the 3' processing of various precursor tRNAs. Initiates hydrolysis at the 3'-terminus of an RNA molecule and releases 5'-mononucleotides.</text>
</comment>
<evidence type="ECO:0000256" key="6">
    <source>
        <dbReference type="HAMAP-Rule" id="MF_01899"/>
    </source>
</evidence>
<reference evidence="9" key="1">
    <citation type="journal article" date="2019" name="Int. J. Syst. Evol. Microbiol.">
        <title>The Global Catalogue of Microorganisms (GCM) 10K type strain sequencing project: providing services to taxonomists for standard genome sequencing and annotation.</title>
        <authorList>
            <consortium name="The Broad Institute Genomics Platform"/>
            <consortium name="The Broad Institute Genome Sequencing Center for Infectious Disease"/>
            <person name="Wu L."/>
            <person name="Ma J."/>
        </authorList>
    </citation>
    <scope>NUCLEOTIDE SEQUENCE [LARGE SCALE GENOMIC DNA]</scope>
    <source>
        <strain evidence="9">CGMCC 1.10131</strain>
    </source>
</reference>
<comment type="caution">
    <text evidence="8">The sequence shown here is derived from an EMBL/GenBank/DDBJ whole genome shotgun (WGS) entry which is preliminary data.</text>
</comment>
<keyword evidence="4 6" id="KW-0378">Hydrolase</keyword>
<dbReference type="InterPro" id="IPR002121">
    <property type="entry name" value="HRDC_dom"/>
</dbReference>
<feature type="domain" description="HRDC" evidence="7">
    <location>
        <begin position="214"/>
        <end position="293"/>
    </location>
</feature>
<dbReference type="HAMAP" id="MF_01899">
    <property type="entry name" value="RNase_D"/>
    <property type="match status" value="1"/>
</dbReference>
<evidence type="ECO:0000313" key="8">
    <source>
        <dbReference type="EMBL" id="GGA93737.1"/>
    </source>
</evidence>
<dbReference type="EMBL" id="BMDY01000001">
    <property type="protein sequence ID" value="GGA93737.1"/>
    <property type="molecule type" value="Genomic_DNA"/>
</dbReference>
<comment type="catalytic activity">
    <reaction evidence="6">
        <text>Exonucleolytic cleavage that removes extra residues from the 3'-terminus of tRNA to produce 5'-mononucleotides.</text>
        <dbReference type="EC" id="3.1.13.5"/>
    </reaction>
</comment>
<keyword evidence="3 6" id="KW-0540">Nuclease</keyword>
<name>A0ABQ1HWT7_9ALTE</name>
<proteinExistence type="inferred from homology"/>
<evidence type="ECO:0000256" key="2">
    <source>
        <dbReference type="ARBA" id="ARBA00022694"/>
    </source>
</evidence>
<dbReference type="CDD" id="cd06142">
    <property type="entry name" value="RNaseD_exo"/>
    <property type="match status" value="1"/>
</dbReference>
<dbReference type="InterPro" id="IPR036397">
    <property type="entry name" value="RNaseH_sf"/>
</dbReference>
<dbReference type="NCBIfam" id="TIGR01388">
    <property type="entry name" value="rnd"/>
    <property type="match status" value="1"/>
</dbReference>
<dbReference type="PANTHER" id="PTHR47649">
    <property type="entry name" value="RIBONUCLEASE D"/>
    <property type="match status" value="1"/>
</dbReference>
<dbReference type="InterPro" id="IPR002562">
    <property type="entry name" value="3'-5'_exonuclease_dom"/>
</dbReference>
<dbReference type="Pfam" id="PF01612">
    <property type="entry name" value="DNA_pol_A_exo1"/>
    <property type="match status" value="1"/>
</dbReference>
<dbReference type="SMART" id="SM00474">
    <property type="entry name" value="35EXOc"/>
    <property type="match status" value="1"/>
</dbReference>
<dbReference type="Proteomes" id="UP000651977">
    <property type="component" value="Unassembled WGS sequence"/>
</dbReference>
<dbReference type="Gene3D" id="1.10.150.80">
    <property type="entry name" value="HRDC domain"/>
    <property type="match status" value="2"/>
</dbReference>
<comment type="subcellular location">
    <subcellularLocation>
        <location evidence="6">Cytoplasm</location>
    </subcellularLocation>
</comment>
<dbReference type="InterPro" id="IPR044876">
    <property type="entry name" value="HRDC_dom_sf"/>
</dbReference>
<accession>A0ABQ1HWT7</accession>
<keyword evidence="2 6" id="KW-0819">tRNA processing</keyword>
<keyword evidence="5 6" id="KW-0269">Exonuclease</keyword>
<dbReference type="InterPro" id="IPR051086">
    <property type="entry name" value="RNase_D-like"/>
</dbReference>
<dbReference type="SUPFAM" id="SSF47819">
    <property type="entry name" value="HRDC-like"/>
    <property type="match status" value="2"/>
</dbReference>
<comment type="cofactor">
    <cofactor evidence="6">
        <name>a divalent metal cation</name>
        <dbReference type="ChEBI" id="CHEBI:60240"/>
    </cofactor>
</comment>
<keyword evidence="1 6" id="KW-0963">Cytoplasm</keyword>
<evidence type="ECO:0000259" key="7">
    <source>
        <dbReference type="PROSITE" id="PS50967"/>
    </source>
</evidence>
<dbReference type="Pfam" id="PF00570">
    <property type="entry name" value="HRDC"/>
    <property type="match status" value="1"/>
</dbReference>
<dbReference type="InterPro" id="IPR012337">
    <property type="entry name" value="RNaseH-like_sf"/>
</dbReference>
<protein>
    <recommendedName>
        <fullName evidence="6">Ribonuclease D</fullName>
        <shortName evidence="6">RNase D</shortName>
        <ecNumber evidence="6">3.1.13.5</ecNumber>
    </recommendedName>
</protein>
<dbReference type="PANTHER" id="PTHR47649:SF1">
    <property type="entry name" value="RIBONUCLEASE D"/>
    <property type="match status" value="1"/>
</dbReference>
<evidence type="ECO:0000256" key="1">
    <source>
        <dbReference type="ARBA" id="ARBA00022490"/>
    </source>
</evidence>
<keyword evidence="9" id="KW-1185">Reference proteome</keyword>
<evidence type="ECO:0000256" key="4">
    <source>
        <dbReference type="ARBA" id="ARBA00022801"/>
    </source>
</evidence>
<comment type="similarity">
    <text evidence="6">Belongs to the RNase D family.</text>
</comment>
<evidence type="ECO:0000256" key="5">
    <source>
        <dbReference type="ARBA" id="ARBA00022839"/>
    </source>
</evidence>
<dbReference type="SUPFAM" id="SSF53098">
    <property type="entry name" value="Ribonuclease H-like"/>
    <property type="match status" value="1"/>
</dbReference>
<dbReference type="InterPro" id="IPR010997">
    <property type="entry name" value="HRDC-like_sf"/>
</dbReference>
<dbReference type="Gene3D" id="3.30.420.10">
    <property type="entry name" value="Ribonuclease H-like superfamily/Ribonuclease H"/>
    <property type="match status" value="1"/>
</dbReference>
<dbReference type="InterPro" id="IPR006292">
    <property type="entry name" value="RNase_D"/>
</dbReference>
<evidence type="ECO:0000256" key="3">
    <source>
        <dbReference type="ARBA" id="ARBA00022722"/>
    </source>
</evidence>
<dbReference type="SMART" id="SM00341">
    <property type="entry name" value="HRDC"/>
    <property type="match status" value="1"/>
</dbReference>
<dbReference type="InterPro" id="IPR048579">
    <property type="entry name" value="RNAseD_HRDC_C"/>
</dbReference>
<organism evidence="8 9">
    <name type="scientific">Agarivorans gilvus</name>
    <dbReference type="NCBI Taxonomy" id="680279"/>
    <lineage>
        <taxon>Bacteria</taxon>
        <taxon>Pseudomonadati</taxon>
        <taxon>Pseudomonadota</taxon>
        <taxon>Gammaproteobacteria</taxon>
        <taxon>Alteromonadales</taxon>
        <taxon>Alteromonadaceae</taxon>
        <taxon>Agarivorans</taxon>
    </lineage>
</organism>
<gene>
    <name evidence="6 8" type="primary">rnd</name>
    <name evidence="8" type="ORF">GCM10007414_03050</name>
</gene>
<dbReference type="Pfam" id="PF21293">
    <property type="entry name" value="RNAseD_HRDC_C"/>
    <property type="match status" value="1"/>
</dbReference>
<dbReference type="EC" id="3.1.13.5" evidence="6"/>
<evidence type="ECO:0000313" key="9">
    <source>
        <dbReference type="Proteomes" id="UP000651977"/>
    </source>
</evidence>